<dbReference type="EMBL" id="JAFEMO010000012">
    <property type="protein sequence ID" value="KAH7553382.1"/>
    <property type="molecule type" value="Genomic_DNA"/>
</dbReference>
<keyword evidence="4" id="KW-1185">Reference proteome</keyword>
<dbReference type="Gene3D" id="3.80.10.10">
    <property type="entry name" value="Ribonuclease Inhibitor"/>
    <property type="match status" value="2"/>
</dbReference>
<keyword evidence="1" id="KW-0611">Plant defense</keyword>
<proteinExistence type="predicted"/>
<accession>A0ABQ8HA72</accession>
<feature type="domain" description="Disease resistance protein At4g27190-like leucine-rich repeats" evidence="2">
    <location>
        <begin position="164"/>
        <end position="287"/>
    </location>
</feature>
<organism evidence="3 4">
    <name type="scientific">Xanthoceras sorbifolium</name>
    <dbReference type="NCBI Taxonomy" id="99658"/>
    <lineage>
        <taxon>Eukaryota</taxon>
        <taxon>Viridiplantae</taxon>
        <taxon>Streptophyta</taxon>
        <taxon>Embryophyta</taxon>
        <taxon>Tracheophyta</taxon>
        <taxon>Spermatophyta</taxon>
        <taxon>Magnoliopsida</taxon>
        <taxon>eudicotyledons</taxon>
        <taxon>Gunneridae</taxon>
        <taxon>Pentapetalae</taxon>
        <taxon>rosids</taxon>
        <taxon>malvids</taxon>
        <taxon>Sapindales</taxon>
        <taxon>Sapindaceae</taxon>
        <taxon>Xanthoceroideae</taxon>
        <taxon>Xanthoceras</taxon>
    </lineage>
</organism>
<dbReference type="PANTHER" id="PTHR33463:SF198">
    <property type="entry name" value="RPP4C3"/>
    <property type="match status" value="1"/>
</dbReference>
<dbReference type="PANTHER" id="PTHR33463">
    <property type="entry name" value="NB-ARC DOMAIN-CONTAINING PROTEIN-RELATED"/>
    <property type="match status" value="1"/>
</dbReference>
<evidence type="ECO:0000313" key="3">
    <source>
        <dbReference type="EMBL" id="KAH7553382.1"/>
    </source>
</evidence>
<dbReference type="InterPro" id="IPR032675">
    <property type="entry name" value="LRR_dom_sf"/>
</dbReference>
<evidence type="ECO:0000259" key="2">
    <source>
        <dbReference type="Pfam" id="PF23247"/>
    </source>
</evidence>
<dbReference type="InterPro" id="IPR057135">
    <property type="entry name" value="At4g27190-like_LRR"/>
</dbReference>
<dbReference type="Proteomes" id="UP000827721">
    <property type="component" value="Unassembled WGS sequence"/>
</dbReference>
<evidence type="ECO:0000313" key="4">
    <source>
        <dbReference type="Proteomes" id="UP000827721"/>
    </source>
</evidence>
<dbReference type="Pfam" id="PF23247">
    <property type="entry name" value="LRR_RPS2"/>
    <property type="match status" value="2"/>
</dbReference>
<sequence>MEVVTITAGERINSPLFPKLYRLHVKHLPKLTSFCKFAGSSFELPSLARLWIDNCPKMLTFVSNYPHSDMPASMEEYMNAEENLHSHIQPFFDEKVLFPKVEQLALEWNWVVEEMLQGQLSKYSYNLKVLELIRANKQSAICPCCFLYTLPNLERLAVGFGGMENLTLSEFPHLKEVWHSQFPISSFSSLKSLVVDIDCSNLKYIFTPSVALGLVQLQELEVKNCFILEAIIVIEGEMIDNALFPNLNRLDLKHLPKLSRFCNYAGNSIELPSLAKLWIDNCPNMEIFISGCKDADMPASKENLHTNIQPFFGEKLVSDSFCKLEFFELYKCHNVLNVFPSNMLGRLQKLEELWLNNCSSLDEIFELQASSCEKTQAITATQLRKLGLYNLPKLKHVWDMDSQGSIDQPGKFGVGLEVV</sequence>
<reference evidence="3 4" key="1">
    <citation type="submission" date="2021-02" db="EMBL/GenBank/DDBJ databases">
        <title>Plant Genome Project.</title>
        <authorList>
            <person name="Zhang R.-G."/>
        </authorList>
    </citation>
    <scope>NUCLEOTIDE SEQUENCE [LARGE SCALE GENOMIC DNA]</scope>
    <source>
        <tissue evidence="3">Leaves</tissue>
    </source>
</reference>
<dbReference type="SUPFAM" id="SSF52047">
    <property type="entry name" value="RNI-like"/>
    <property type="match status" value="1"/>
</dbReference>
<comment type="caution">
    <text evidence="3">The sequence shown here is derived from an EMBL/GenBank/DDBJ whole genome shotgun (WGS) entry which is preliminary data.</text>
</comment>
<evidence type="ECO:0000256" key="1">
    <source>
        <dbReference type="ARBA" id="ARBA00022821"/>
    </source>
</evidence>
<gene>
    <name evidence="3" type="ORF">JRO89_XS12G0005500</name>
</gene>
<dbReference type="InterPro" id="IPR050905">
    <property type="entry name" value="Plant_NBS-LRR"/>
</dbReference>
<name>A0ABQ8HA72_9ROSI</name>
<protein>
    <recommendedName>
        <fullName evidence="2">Disease resistance protein At4g27190-like leucine-rich repeats domain-containing protein</fullName>
    </recommendedName>
</protein>
<feature type="domain" description="Disease resistance protein At4g27190-like leucine-rich repeats" evidence="2">
    <location>
        <begin position="314"/>
        <end position="406"/>
    </location>
</feature>